<reference evidence="1 2" key="1">
    <citation type="submission" date="2020-05" db="EMBL/GenBank/DDBJ databases">
        <authorList>
            <person name="Khan S.A."/>
            <person name="Jeon C.O."/>
            <person name="Chun B.H."/>
        </authorList>
    </citation>
    <scope>NUCLEOTIDE SEQUENCE [LARGE SCALE GENOMIC DNA]</scope>
    <source>
        <strain evidence="1 2">S1162</strain>
    </source>
</reference>
<evidence type="ECO:0000313" key="1">
    <source>
        <dbReference type="EMBL" id="NNU33530.1"/>
    </source>
</evidence>
<dbReference type="Pfam" id="PF16267">
    <property type="entry name" value="DUF4920"/>
    <property type="match status" value="1"/>
</dbReference>
<accession>A0ABX1W3G4</accession>
<dbReference type="RefSeq" id="WP_175269225.1">
    <property type="nucleotide sequence ID" value="NZ_JABFCR010000013.1"/>
</dbReference>
<comment type="caution">
    <text evidence="1">The sequence shown here is derived from an EMBL/GenBank/DDBJ whole genome shotgun (WGS) entry which is preliminary data.</text>
</comment>
<dbReference type="EMBL" id="JABFCR010000013">
    <property type="protein sequence ID" value="NNU33530.1"/>
    <property type="molecule type" value="Genomic_DNA"/>
</dbReference>
<protein>
    <submittedName>
        <fullName evidence="1">DUF4920 domain-containing protein</fullName>
    </submittedName>
</protein>
<dbReference type="Proteomes" id="UP000566071">
    <property type="component" value="Unassembled WGS sequence"/>
</dbReference>
<evidence type="ECO:0000313" key="2">
    <source>
        <dbReference type="Proteomes" id="UP000566071"/>
    </source>
</evidence>
<organism evidence="1 2">
    <name type="scientific">Mucilaginibacter humi</name>
    <dbReference type="NCBI Taxonomy" id="2732510"/>
    <lineage>
        <taxon>Bacteria</taxon>
        <taxon>Pseudomonadati</taxon>
        <taxon>Bacteroidota</taxon>
        <taxon>Sphingobacteriia</taxon>
        <taxon>Sphingobacteriales</taxon>
        <taxon>Sphingobacteriaceae</taxon>
        <taxon>Mucilaginibacter</taxon>
    </lineage>
</organism>
<gene>
    <name evidence="1" type="ORF">HK413_04085</name>
</gene>
<keyword evidence="2" id="KW-1185">Reference proteome</keyword>
<sequence>MDKKVRISTTIRGRIIKVTKPKGGWFELDAGKGKIIAAHFKNYNIKLPAALTGKIVFVEGVAQKQFIADDLQHFAGDTVRGKKQHTVKTDPRRRLTFEVRGLMVDQ</sequence>
<name>A0ABX1W3G4_9SPHI</name>
<proteinExistence type="predicted"/>
<dbReference type="InterPro" id="IPR032577">
    <property type="entry name" value="DUF4920"/>
</dbReference>